<comment type="caution">
    <text evidence="2">The sequence shown here is derived from an EMBL/GenBank/DDBJ whole genome shotgun (WGS) entry which is preliminary data.</text>
</comment>
<dbReference type="Proteomes" id="UP000191905">
    <property type="component" value="Unassembled WGS sequence"/>
</dbReference>
<evidence type="ECO:0000313" key="3">
    <source>
        <dbReference type="Proteomes" id="UP000191905"/>
    </source>
</evidence>
<reference evidence="2 3" key="1">
    <citation type="journal article" date="2016" name="Int. J. Syst. Evol. Microbiol.">
        <title>Pseudaminobacter manganicus sp. nov., isolated from sludge of a manganese mine.</title>
        <authorList>
            <person name="Li J."/>
            <person name="Huang J."/>
            <person name="Liao S."/>
            <person name="Wang G."/>
        </authorList>
    </citation>
    <scope>NUCLEOTIDE SEQUENCE [LARGE SCALE GENOMIC DNA]</scope>
    <source>
        <strain evidence="2 3">JH-7</strain>
    </source>
</reference>
<protein>
    <recommendedName>
        <fullName evidence="4">Flagellar protein</fullName>
    </recommendedName>
</protein>
<keyword evidence="1" id="KW-1133">Transmembrane helix</keyword>
<name>A0A1V8RV00_9HYPH</name>
<organism evidence="2 3">
    <name type="scientific">Manganibacter manganicus</name>
    <dbReference type="NCBI Taxonomy" id="1873176"/>
    <lineage>
        <taxon>Bacteria</taxon>
        <taxon>Pseudomonadati</taxon>
        <taxon>Pseudomonadota</taxon>
        <taxon>Alphaproteobacteria</taxon>
        <taxon>Hyphomicrobiales</taxon>
        <taxon>Phyllobacteriaceae</taxon>
        <taxon>Manganibacter</taxon>
    </lineage>
</organism>
<gene>
    <name evidence="2" type="ORF">BFN67_11090</name>
</gene>
<dbReference type="STRING" id="1873176.BFN67_11090"/>
<evidence type="ECO:0008006" key="4">
    <source>
        <dbReference type="Google" id="ProtNLM"/>
    </source>
</evidence>
<keyword evidence="1" id="KW-0472">Membrane</keyword>
<dbReference type="OrthoDB" id="7926359at2"/>
<dbReference type="EMBL" id="MDET01000003">
    <property type="protein sequence ID" value="OQM77030.1"/>
    <property type="molecule type" value="Genomic_DNA"/>
</dbReference>
<evidence type="ECO:0000256" key="1">
    <source>
        <dbReference type="SAM" id="Phobius"/>
    </source>
</evidence>
<sequence>MSNPPSEASAPEAILREMIAEAHGAEDASNTLKRSRETLINGLFQPREWPAPPPAQFPRLENKSERRSDFIIAALGVALGLTCALFPWYIFFNQEQFGIQTIKFGGKGNGSGRAVASQPASAMPAALPDLPGGTLDLFITGHIDRTPQKAKAPGLEEQPFPGEAAEFQLLHVANSRAMIADDKGIWLVQRGDRLPDSSRVAAIEKRNGKWVLVTSTDRVVEQ</sequence>
<keyword evidence="1" id="KW-0812">Transmembrane</keyword>
<evidence type="ECO:0000313" key="2">
    <source>
        <dbReference type="EMBL" id="OQM77030.1"/>
    </source>
</evidence>
<dbReference type="RefSeq" id="WP_080918157.1">
    <property type="nucleotide sequence ID" value="NZ_MDET01000003.1"/>
</dbReference>
<keyword evidence="3" id="KW-1185">Reference proteome</keyword>
<feature type="transmembrane region" description="Helical" evidence="1">
    <location>
        <begin position="70"/>
        <end position="91"/>
    </location>
</feature>
<dbReference type="AlphaFoldDB" id="A0A1V8RV00"/>
<proteinExistence type="predicted"/>
<accession>A0A1V8RV00</accession>